<name>A0A1I4FII9_9HYPH</name>
<accession>A0A1I4FII9</accession>
<sequence>MSFSRTLTVTDLTSGEDRFTRRRRPRSSDSALRLKEKRAEWAKKEKVAAFFGAEDHKRLTTALLRLQRAGDGGAASAYAILDRRVPTKRSGFVAVAPDAAQAATLATYLRKRGVDGFCQALARLDEIAGAPAPAGRPIELCGFEFEAVLATLDAAADAGNATAARAAAHLRTATVKSTLIRIHATAADAGWLADALHAAGAGRLLVHDVDVIAGRAGFREPLAAPAA</sequence>
<dbReference type="EMBL" id="FOSV01000010">
    <property type="protein sequence ID" value="SFL17765.1"/>
    <property type="molecule type" value="Genomic_DNA"/>
</dbReference>
<keyword evidence="2" id="KW-1185">Reference proteome</keyword>
<dbReference type="STRING" id="414703.SAMN04488125_11062"/>
<gene>
    <name evidence="1" type="ORF">SAMN04488125_11062</name>
</gene>
<proteinExistence type="predicted"/>
<reference evidence="2" key="1">
    <citation type="submission" date="2016-10" db="EMBL/GenBank/DDBJ databases">
        <authorList>
            <person name="Varghese N."/>
            <person name="Submissions S."/>
        </authorList>
    </citation>
    <scope>NUCLEOTIDE SEQUENCE [LARGE SCALE GENOMIC DNA]</scope>
    <source>
        <strain evidence="2">CGMCC 1.6474</strain>
    </source>
</reference>
<dbReference type="RefSeq" id="WP_091946783.1">
    <property type="nucleotide sequence ID" value="NZ_FOSV01000010.1"/>
</dbReference>
<evidence type="ECO:0000313" key="1">
    <source>
        <dbReference type="EMBL" id="SFL17765.1"/>
    </source>
</evidence>
<protein>
    <submittedName>
        <fullName evidence="1">Uncharacterized protein</fullName>
    </submittedName>
</protein>
<dbReference type="AlphaFoldDB" id="A0A1I4FII9"/>
<dbReference type="Proteomes" id="UP000198804">
    <property type="component" value="Unassembled WGS sequence"/>
</dbReference>
<organism evidence="1 2">
    <name type="scientific">Methylorubrum salsuginis</name>
    <dbReference type="NCBI Taxonomy" id="414703"/>
    <lineage>
        <taxon>Bacteria</taxon>
        <taxon>Pseudomonadati</taxon>
        <taxon>Pseudomonadota</taxon>
        <taxon>Alphaproteobacteria</taxon>
        <taxon>Hyphomicrobiales</taxon>
        <taxon>Methylobacteriaceae</taxon>
        <taxon>Methylorubrum</taxon>
    </lineage>
</organism>
<evidence type="ECO:0000313" key="2">
    <source>
        <dbReference type="Proteomes" id="UP000198804"/>
    </source>
</evidence>